<feature type="signal peptide" evidence="1">
    <location>
        <begin position="1"/>
        <end position="27"/>
    </location>
</feature>
<comment type="similarity">
    <text evidence="1">Belongs to the thioredoxin family. DsbC subfamily.</text>
</comment>
<dbReference type="RefSeq" id="WP_224788741.1">
    <property type="nucleotide sequence ID" value="NZ_CABPRZ010000009.1"/>
</dbReference>
<reference evidence="3 4" key="1">
    <citation type="submission" date="2019-08" db="EMBL/GenBank/DDBJ databases">
        <authorList>
            <person name="Peeters C."/>
        </authorList>
    </citation>
    <scope>NUCLEOTIDE SEQUENCE [LARGE SCALE GENOMIC DNA]</scope>
    <source>
        <strain evidence="3 4">LMG 30175</strain>
    </source>
</reference>
<dbReference type="AlphaFoldDB" id="A0A5E4VF58"/>
<dbReference type="Proteomes" id="UP000414233">
    <property type="component" value="Unassembled WGS sequence"/>
</dbReference>
<dbReference type="InterPro" id="IPR036249">
    <property type="entry name" value="Thioredoxin-like_sf"/>
</dbReference>
<dbReference type="Gene3D" id="3.10.450.70">
    <property type="entry name" value="Disulphide bond isomerase, DsbC/G, N-terminal"/>
    <property type="match status" value="1"/>
</dbReference>
<protein>
    <recommendedName>
        <fullName evidence="1">Thiol:disulfide interchange protein</fullName>
    </recommendedName>
</protein>
<dbReference type="SUPFAM" id="SSF54423">
    <property type="entry name" value="DsbC/DsbG N-terminal domain-like"/>
    <property type="match status" value="1"/>
</dbReference>
<evidence type="ECO:0000259" key="2">
    <source>
        <dbReference type="Pfam" id="PF13098"/>
    </source>
</evidence>
<dbReference type="EMBL" id="CABPRZ010000009">
    <property type="protein sequence ID" value="VVE09560.1"/>
    <property type="molecule type" value="Genomic_DNA"/>
</dbReference>
<accession>A0A5E4VF58</accession>
<gene>
    <name evidence="3" type="ORF">PTE30175_02488</name>
</gene>
<dbReference type="Pfam" id="PF13098">
    <property type="entry name" value="Thioredoxin_2"/>
    <property type="match status" value="1"/>
</dbReference>
<keyword evidence="4" id="KW-1185">Reference proteome</keyword>
<dbReference type="GO" id="GO:0042597">
    <property type="term" value="C:periplasmic space"/>
    <property type="evidence" value="ECO:0007669"/>
    <property type="project" value="UniProtKB-SubCell"/>
</dbReference>
<dbReference type="InterPro" id="IPR012336">
    <property type="entry name" value="Thioredoxin-like_fold"/>
</dbReference>
<dbReference type="InterPro" id="IPR009094">
    <property type="entry name" value="DiS-bond_isomerase_DsbC/G_N_sf"/>
</dbReference>
<dbReference type="Gene3D" id="3.40.30.10">
    <property type="entry name" value="Glutaredoxin"/>
    <property type="match status" value="1"/>
</dbReference>
<name>A0A5E4VF58_9BURK</name>
<keyword evidence="1" id="KW-0574">Periplasm</keyword>
<dbReference type="InterPro" id="IPR051470">
    <property type="entry name" value="Thiol:disulfide_interchange"/>
</dbReference>
<dbReference type="PANTHER" id="PTHR35272">
    <property type="entry name" value="THIOL:DISULFIDE INTERCHANGE PROTEIN DSBC-RELATED"/>
    <property type="match status" value="1"/>
</dbReference>
<evidence type="ECO:0000313" key="4">
    <source>
        <dbReference type="Proteomes" id="UP000414233"/>
    </source>
</evidence>
<proteinExistence type="inferred from homology"/>
<keyword evidence="1" id="KW-0732">Signal</keyword>
<dbReference type="CDD" id="cd03020">
    <property type="entry name" value="DsbA_DsbC_DsbG"/>
    <property type="match status" value="1"/>
</dbReference>
<sequence>MKHSMWRRGTLVSAAAMLVLTASVAEAQRMATSVKPADLPPAVRALQQGGLVVVSGDLPAPKGMKGWAAYKGQQPIALYSSDDGKQVIIGSMFDAAGYDVTRDPLERAVGPAISGVLWGQLQQSNWIRDGSPNAKRVVYVFSDPNCPYCTRLWSDMRPWVKSGKVQVRHIMVGILTPTSLGKAAAILASKDPSEALNQHEVAQTSAGGFLTSMHVKLPDNLGVQPLTTIPDKVKAKLIANEQLMASLDANATPAIYWQGENGEIRSTLGANPALLPSIMGSK</sequence>
<comment type="function">
    <text evidence="1">Required for disulfide bond formation in some periplasmic proteins. Acts by transferring its disulfide bond to other proteins and is reduced in the process.</text>
</comment>
<dbReference type="PANTHER" id="PTHR35272:SF4">
    <property type="entry name" value="THIOL:DISULFIDE INTERCHANGE PROTEIN DSBG"/>
    <property type="match status" value="1"/>
</dbReference>
<evidence type="ECO:0000313" key="3">
    <source>
        <dbReference type="EMBL" id="VVE09560.1"/>
    </source>
</evidence>
<dbReference type="NCBIfam" id="NF008657">
    <property type="entry name" value="PRK11657.1"/>
    <property type="match status" value="1"/>
</dbReference>
<keyword evidence="1" id="KW-0676">Redox-active center</keyword>
<dbReference type="SUPFAM" id="SSF52833">
    <property type="entry name" value="Thioredoxin-like"/>
    <property type="match status" value="1"/>
</dbReference>
<feature type="chain" id="PRO_5023023796" description="Thiol:disulfide interchange protein" evidence="1">
    <location>
        <begin position="28"/>
        <end position="282"/>
    </location>
</feature>
<comment type="subcellular location">
    <subcellularLocation>
        <location evidence="1">Periplasm</location>
    </subcellularLocation>
</comment>
<feature type="domain" description="Thioredoxin-like fold" evidence="2">
    <location>
        <begin position="132"/>
        <end position="261"/>
    </location>
</feature>
<evidence type="ECO:0000256" key="1">
    <source>
        <dbReference type="RuleBase" id="RU364038"/>
    </source>
</evidence>
<dbReference type="InterPro" id="IPR033954">
    <property type="entry name" value="DiS-bond_Isoase_DsbC/G"/>
</dbReference>
<organism evidence="3 4">
    <name type="scientific">Pandoraea terrae</name>
    <dbReference type="NCBI Taxonomy" id="1537710"/>
    <lineage>
        <taxon>Bacteria</taxon>
        <taxon>Pseudomonadati</taxon>
        <taxon>Pseudomonadota</taxon>
        <taxon>Betaproteobacteria</taxon>
        <taxon>Burkholderiales</taxon>
        <taxon>Burkholderiaceae</taxon>
        <taxon>Pandoraea</taxon>
    </lineage>
</organism>